<evidence type="ECO:0000313" key="2">
    <source>
        <dbReference type="EMBL" id="KAA3489415.1"/>
    </source>
</evidence>
<comment type="caution">
    <text evidence="2">The sequence shown here is derived from an EMBL/GenBank/DDBJ whole genome shotgun (WGS) entry which is preliminary data.</text>
</comment>
<sequence length="466" mass="54424">MEGCLAVSAEGKSGGLALMWKEGNKVTIQNYSKYHIDSLVKMDDGKDIRFTGFYGQADPTLRNQAWDMLRRIKSNVREEWIVGGDFNAILNNAEKEGGRRKSQNLMNDFRSNNREGADFVKERLDRFIVSEEAIEKMPYIDTKVVCQSKSDHDAILLNTIGSKPKERKVDLKQSFRYDACWAKEQEAKDIINRVWSKINRNFMEKVEDIRENLGPWQYQRYKRMRSKINNLEKKIGIIMDNPSNTNSTRLLKLARGKLGHLYDVEEKYWMQRARIQWLKEGDRNTRYFHVRATSRQKKNSIERLKYSNGEWHEDKSEICNVAWNYFNNLFKSTIDPNEDVDLQFIPICITDSMNRDLDKEFTDAKILTAFNQMDPRKAPGIDGLPGSFFKDHWQTVGKDVLRFCHDILRETNNIHNINETLLIMIPKIENPCNMSNFRPISLCRVIYKIVSKVLGRIALKKRSLGA</sequence>
<keyword evidence="2" id="KW-0548">Nucleotidyltransferase</keyword>
<gene>
    <name evidence="2" type="ORF">EPI10_033036</name>
</gene>
<dbReference type="AlphaFoldDB" id="A0A5B6X8U9"/>
<dbReference type="InterPro" id="IPR005135">
    <property type="entry name" value="Endo/exonuclease/phosphatase"/>
</dbReference>
<dbReference type="Gene3D" id="3.60.10.10">
    <property type="entry name" value="Endonuclease/exonuclease/phosphatase"/>
    <property type="match status" value="1"/>
</dbReference>
<dbReference type="InterPro" id="IPR036691">
    <property type="entry name" value="Endo/exonu/phosph_ase_sf"/>
</dbReference>
<reference evidence="3" key="1">
    <citation type="journal article" date="2019" name="Plant Biotechnol. J.">
        <title>Genome sequencing of the Australian wild diploid species Gossypium australe highlights disease resistance and delayed gland morphogenesis.</title>
        <authorList>
            <person name="Cai Y."/>
            <person name="Cai X."/>
            <person name="Wang Q."/>
            <person name="Wang P."/>
            <person name="Zhang Y."/>
            <person name="Cai C."/>
            <person name="Xu Y."/>
            <person name="Wang K."/>
            <person name="Zhou Z."/>
            <person name="Wang C."/>
            <person name="Geng S."/>
            <person name="Li B."/>
            <person name="Dong Q."/>
            <person name="Hou Y."/>
            <person name="Wang H."/>
            <person name="Ai P."/>
            <person name="Liu Z."/>
            <person name="Yi F."/>
            <person name="Sun M."/>
            <person name="An G."/>
            <person name="Cheng J."/>
            <person name="Zhang Y."/>
            <person name="Shi Q."/>
            <person name="Xie Y."/>
            <person name="Shi X."/>
            <person name="Chang Y."/>
            <person name="Huang F."/>
            <person name="Chen Y."/>
            <person name="Hong S."/>
            <person name="Mi L."/>
            <person name="Sun Q."/>
            <person name="Zhang L."/>
            <person name="Zhou B."/>
            <person name="Peng R."/>
            <person name="Zhang X."/>
            <person name="Liu F."/>
        </authorList>
    </citation>
    <scope>NUCLEOTIDE SEQUENCE [LARGE SCALE GENOMIC DNA]</scope>
    <source>
        <strain evidence="3">cv. PA1801</strain>
    </source>
</reference>
<dbReference type="Proteomes" id="UP000325315">
    <property type="component" value="Unassembled WGS sequence"/>
</dbReference>
<dbReference type="GO" id="GO:0003964">
    <property type="term" value="F:RNA-directed DNA polymerase activity"/>
    <property type="evidence" value="ECO:0007669"/>
    <property type="project" value="UniProtKB-KW"/>
</dbReference>
<keyword evidence="2" id="KW-0695">RNA-directed DNA polymerase</keyword>
<name>A0A5B6X8U9_9ROSI</name>
<evidence type="ECO:0000259" key="1">
    <source>
        <dbReference type="Pfam" id="PF03372"/>
    </source>
</evidence>
<dbReference type="SUPFAM" id="SSF56219">
    <property type="entry name" value="DNase I-like"/>
    <property type="match status" value="1"/>
</dbReference>
<keyword evidence="3" id="KW-1185">Reference proteome</keyword>
<dbReference type="OrthoDB" id="991485at2759"/>
<proteinExistence type="predicted"/>
<keyword evidence="2" id="KW-0808">Transferase</keyword>
<evidence type="ECO:0000313" key="3">
    <source>
        <dbReference type="Proteomes" id="UP000325315"/>
    </source>
</evidence>
<dbReference type="PANTHER" id="PTHR35218:SF9">
    <property type="entry name" value="ENDONUCLEASE_EXONUCLEASE_PHOSPHATASE DOMAIN-CONTAINING PROTEIN"/>
    <property type="match status" value="1"/>
</dbReference>
<accession>A0A5B6X8U9</accession>
<feature type="domain" description="Endonuclease/exonuclease/phosphatase" evidence="1">
    <location>
        <begin position="10"/>
        <end position="131"/>
    </location>
</feature>
<dbReference type="Pfam" id="PF03372">
    <property type="entry name" value="Exo_endo_phos"/>
    <property type="match status" value="1"/>
</dbReference>
<organism evidence="2 3">
    <name type="scientific">Gossypium australe</name>
    <dbReference type="NCBI Taxonomy" id="47621"/>
    <lineage>
        <taxon>Eukaryota</taxon>
        <taxon>Viridiplantae</taxon>
        <taxon>Streptophyta</taxon>
        <taxon>Embryophyta</taxon>
        <taxon>Tracheophyta</taxon>
        <taxon>Spermatophyta</taxon>
        <taxon>Magnoliopsida</taxon>
        <taxon>eudicotyledons</taxon>
        <taxon>Gunneridae</taxon>
        <taxon>Pentapetalae</taxon>
        <taxon>rosids</taxon>
        <taxon>malvids</taxon>
        <taxon>Malvales</taxon>
        <taxon>Malvaceae</taxon>
        <taxon>Malvoideae</taxon>
        <taxon>Gossypium</taxon>
    </lineage>
</organism>
<protein>
    <submittedName>
        <fullName evidence="2">Reverse transcriptase</fullName>
    </submittedName>
</protein>
<dbReference type="EMBL" id="SMMG02000001">
    <property type="protein sequence ID" value="KAA3489415.1"/>
    <property type="molecule type" value="Genomic_DNA"/>
</dbReference>
<dbReference type="PANTHER" id="PTHR35218">
    <property type="entry name" value="RNASE H DOMAIN-CONTAINING PROTEIN"/>
    <property type="match status" value="1"/>
</dbReference>